<sequence>MPYIEINGVKEWRNTTLDDFRRIIIEKPTINFGSKLPKGQKGSQSLEKQYEGLFEAVTTLVKAVFEKELGDGITWTRRFSNEFCRYLQLIARNDLNATGKDRDCLFDHPEKRCYVVVAMVMRVLEKNVLSSLLFGSDSSHLAHLDCLDHKENNGVFAKSTMIADANLDYLSRYVDLQPPKFWHEARRVTSQIFTLLLPLFNVVQRHTPRDADLHDLAQGVYSAVVHAAWLNVQVRTARGIVTYTWVMPGEHNEDDQINLSPTLYATSCALAKDVPAARSAGEGRARVLYSVVPKVVHFELKSGQDEHYYSRTLLRSRVVYYAGLADPAEDAQSLDPDFGLAFERLEKPLFIKALPALLVLIALDMSDGDFTFLS</sequence>
<evidence type="ECO:0000313" key="2">
    <source>
        <dbReference type="Proteomes" id="UP000887229"/>
    </source>
</evidence>
<proteinExistence type="predicted"/>
<comment type="caution">
    <text evidence="1">The sequence shown here is derived from an EMBL/GenBank/DDBJ whole genome shotgun (WGS) entry which is preliminary data.</text>
</comment>
<organism evidence="1 2">
    <name type="scientific">Emericellopsis atlantica</name>
    <dbReference type="NCBI Taxonomy" id="2614577"/>
    <lineage>
        <taxon>Eukaryota</taxon>
        <taxon>Fungi</taxon>
        <taxon>Dikarya</taxon>
        <taxon>Ascomycota</taxon>
        <taxon>Pezizomycotina</taxon>
        <taxon>Sordariomycetes</taxon>
        <taxon>Hypocreomycetidae</taxon>
        <taxon>Hypocreales</taxon>
        <taxon>Bionectriaceae</taxon>
        <taxon>Emericellopsis</taxon>
    </lineage>
</organism>
<dbReference type="AlphaFoldDB" id="A0A9P7ZUR1"/>
<reference evidence="1" key="1">
    <citation type="journal article" date="2021" name="IMA Fungus">
        <title>Genomic characterization of three marine fungi, including Emericellopsis atlantica sp. nov. with signatures of a generalist lifestyle and marine biomass degradation.</title>
        <authorList>
            <person name="Hagestad O.C."/>
            <person name="Hou L."/>
            <person name="Andersen J.H."/>
            <person name="Hansen E.H."/>
            <person name="Altermark B."/>
            <person name="Li C."/>
            <person name="Kuhnert E."/>
            <person name="Cox R.J."/>
            <person name="Crous P.W."/>
            <person name="Spatafora J.W."/>
            <person name="Lail K."/>
            <person name="Amirebrahimi M."/>
            <person name="Lipzen A."/>
            <person name="Pangilinan J."/>
            <person name="Andreopoulos W."/>
            <person name="Hayes R.D."/>
            <person name="Ng V."/>
            <person name="Grigoriev I.V."/>
            <person name="Jackson S.A."/>
            <person name="Sutton T.D.S."/>
            <person name="Dobson A.D.W."/>
            <person name="Rama T."/>
        </authorList>
    </citation>
    <scope>NUCLEOTIDE SEQUENCE</scope>
    <source>
        <strain evidence="1">TS7</strain>
    </source>
</reference>
<accession>A0A9P7ZUR1</accession>
<dbReference type="Proteomes" id="UP000887229">
    <property type="component" value="Unassembled WGS sequence"/>
</dbReference>
<gene>
    <name evidence="1" type="ORF">F5Z01DRAFT_633155</name>
</gene>
<name>A0A9P7ZUR1_9HYPO</name>
<dbReference type="RefSeq" id="XP_046122080.1">
    <property type="nucleotide sequence ID" value="XM_046261926.1"/>
</dbReference>
<dbReference type="EMBL" id="MU251244">
    <property type="protein sequence ID" value="KAG9258156.1"/>
    <property type="molecule type" value="Genomic_DNA"/>
</dbReference>
<evidence type="ECO:0000313" key="1">
    <source>
        <dbReference type="EMBL" id="KAG9258156.1"/>
    </source>
</evidence>
<protein>
    <submittedName>
        <fullName evidence="1">Uncharacterized protein</fullName>
    </submittedName>
</protein>
<dbReference type="GeneID" id="70292829"/>
<dbReference type="OrthoDB" id="4749307at2759"/>
<keyword evidence="2" id="KW-1185">Reference proteome</keyword>